<dbReference type="InterPro" id="IPR002656">
    <property type="entry name" value="Acyl_transf_3_dom"/>
</dbReference>
<dbReference type="EMBL" id="JAPEVB010000001">
    <property type="protein sequence ID" value="KAJ4395808.1"/>
    <property type="molecule type" value="Genomic_DNA"/>
</dbReference>
<feature type="transmembrane region" description="Helical" evidence="2">
    <location>
        <begin position="267"/>
        <end position="288"/>
    </location>
</feature>
<dbReference type="OrthoDB" id="5819582at2759"/>
<keyword evidence="2" id="KW-0472">Membrane</keyword>
<sequence length="591" mass="66236">MPQPSGSGDLNESHRLVDPDHFARDVEEQLDSSGEKLLPSPWTQNNSSRRPLLLNNILRNPKPYFVSTVLFLLPSFVVEPIRTYTASSGSTTRRPQLGPTAWLDGLRGIAALTVYFFHWSMLWFDKIIMDAYGAPGSADTFFQLPIVRTFNSGTASVATFFVISGYVITIKTLTIIHKGGPQSNERLLPTLCGAFFRRPFRLFVPAIVSTFMIAVINQHFGIFERSVRRLPDLNSQLSDWYNETLRMLNTFDLHKTRYGVAVPIYNAHLWTIPIEFKNSVLVFMLLLVFAKVRRWIHMMGVFGVAWCVLFTQGDIDAALFCIGLILAEMTLIFPPTGQRGNASATSTTYLARTDGLGYWIRHFITIASAILGLHLMGYPLQDNVHAGGFQTISEWTPKPFYPEPGSVPYGQTVWSIGIGAVLYITACTYSAPLRLPPHLSRWIPTGIPWSQGKRGDSDGAALLHEETSIQQTPFLQIPHTTRFAQYLGWVSFSLYLCHGSVITAMGMGDYYEAKPAWDQGQELAQQLELSGQPVAAAAALEMAWDAYLSSFLWSSIPQTIVLFWISDVFARAIDANIVKMTRWLWVKAKTD</sequence>
<dbReference type="Pfam" id="PF01757">
    <property type="entry name" value="Acyl_transf_3"/>
    <property type="match status" value="1"/>
</dbReference>
<protein>
    <recommendedName>
        <fullName evidence="3">Acyltransferase 3 domain-containing protein</fullName>
    </recommendedName>
</protein>
<evidence type="ECO:0000313" key="4">
    <source>
        <dbReference type="EMBL" id="KAJ4395808.1"/>
    </source>
</evidence>
<feature type="transmembrane region" description="Helical" evidence="2">
    <location>
        <begin position="144"/>
        <end position="168"/>
    </location>
</feature>
<feature type="domain" description="Acyltransferase 3" evidence="3">
    <location>
        <begin position="101"/>
        <end position="357"/>
    </location>
</feature>
<feature type="transmembrane region" description="Helical" evidence="2">
    <location>
        <begin position="358"/>
        <end position="378"/>
    </location>
</feature>
<gene>
    <name evidence="4" type="ORF">N0V93_000022</name>
</gene>
<comment type="caution">
    <text evidence="4">The sequence shown here is derived from an EMBL/GenBank/DDBJ whole genome shotgun (WGS) entry which is preliminary data.</text>
</comment>
<accession>A0A9W9D0D0</accession>
<feature type="region of interest" description="Disordered" evidence="1">
    <location>
        <begin position="1"/>
        <end position="43"/>
    </location>
</feature>
<feature type="compositionally biased region" description="Basic and acidic residues" evidence="1">
    <location>
        <begin position="11"/>
        <end position="27"/>
    </location>
</feature>
<feature type="transmembrane region" description="Helical" evidence="2">
    <location>
        <begin position="412"/>
        <end position="431"/>
    </location>
</feature>
<dbReference type="AlphaFoldDB" id="A0A9W9D0D0"/>
<evidence type="ECO:0000313" key="5">
    <source>
        <dbReference type="Proteomes" id="UP001140453"/>
    </source>
</evidence>
<evidence type="ECO:0000256" key="2">
    <source>
        <dbReference type="SAM" id="Phobius"/>
    </source>
</evidence>
<feature type="compositionally biased region" description="Polar residues" evidence="1">
    <location>
        <begin position="1"/>
        <end position="10"/>
    </location>
</feature>
<proteinExistence type="predicted"/>
<evidence type="ECO:0000259" key="3">
    <source>
        <dbReference type="Pfam" id="PF01757"/>
    </source>
</evidence>
<keyword evidence="2" id="KW-0812">Transmembrane</keyword>
<dbReference type="InterPro" id="IPR050879">
    <property type="entry name" value="Acyltransferase_3"/>
</dbReference>
<feature type="transmembrane region" description="Helical" evidence="2">
    <location>
        <begin position="202"/>
        <end position="223"/>
    </location>
</feature>
<feature type="transmembrane region" description="Helical" evidence="2">
    <location>
        <begin position="105"/>
        <end position="124"/>
    </location>
</feature>
<feature type="transmembrane region" description="Helical" evidence="2">
    <location>
        <begin position="64"/>
        <end position="84"/>
    </location>
</feature>
<reference evidence="4" key="1">
    <citation type="submission" date="2022-10" db="EMBL/GenBank/DDBJ databases">
        <title>Tapping the CABI collections for fungal endophytes: first genome assemblies for Collariella, Neodidymelliopsis, Ascochyta clinopodiicola, Didymella pomorum, Didymosphaeria variabile, Neocosmospora piperis and Neocucurbitaria cava.</title>
        <authorList>
            <person name="Hill R."/>
        </authorList>
    </citation>
    <scope>NUCLEOTIDE SEQUENCE</scope>
    <source>
        <strain evidence="4">IMI 355082</strain>
    </source>
</reference>
<evidence type="ECO:0000256" key="1">
    <source>
        <dbReference type="SAM" id="MobiDB-lite"/>
    </source>
</evidence>
<dbReference type="PANTHER" id="PTHR23028:SF134">
    <property type="entry name" value="PUTATIVE (AFU_ORTHOLOGUE AFUA_4G08520)-RELATED"/>
    <property type="match status" value="1"/>
</dbReference>
<dbReference type="GO" id="GO:0016747">
    <property type="term" value="F:acyltransferase activity, transferring groups other than amino-acyl groups"/>
    <property type="evidence" value="ECO:0007669"/>
    <property type="project" value="InterPro"/>
</dbReference>
<feature type="transmembrane region" description="Helical" evidence="2">
    <location>
        <begin position="551"/>
        <end position="570"/>
    </location>
</feature>
<organism evidence="4 5">
    <name type="scientific">Gnomoniopsis smithogilvyi</name>
    <dbReference type="NCBI Taxonomy" id="1191159"/>
    <lineage>
        <taxon>Eukaryota</taxon>
        <taxon>Fungi</taxon>
        <taxon>Dikarya</taxon>
        <taxon>Ascomycota</taxon>
        <taxon>Pezizomycotina</taxon>
        <taxon>Sordariomycetes</taxon>
        <taxon>Sordariomycetidae</taxon>
        <taxon>Diaporthales</taxon>
        <taxon>Gnomoniaceae</taxon>
        <taxon>Gnomoniopsis</taxon>
    </lineage>
</organism>
<keyword evidence="5" id="KW-1185">Reference proteome</keyword>
<keyword evidence="2" id="KW-1133">Transmembrane helix</keyword>
<dbReference type="PANTHER" id="PTHR23028">
    <property type="entry name" value="ACETYLTRANSFERASE"/>
    <property type="match status" value="1"/>
</dbReference>
<feature type="transmembrane region" description="Helical" evidence="2">
    <location>
        <begin position="486"/>
        <end position="507"/>
    </location>
</feature>
<dbReference type="Proteomes" id="UP001140453">
    <property type="component" value="Unassembled WGS sequence"/>
</dbReference>
<name>A0A9W9D0D0_9PEZI</name>